<gene>
    <name evidence="2" type="ORF">FA15DRAFT_709469</name>
</gene>
<sequence length="454" mass="48956">MATLNLNLQLSEHERVVVIGMYASAVVTLVGVGLQMFMAVSCVTTFAQSSKAAKKGLLPYIVVGVLIWVLYAFTVALNVYSAYWILFGASTSAALDSITQGEGGAFVKNWWTLATSSTLVVLLLLGDGLLLFRCYILWKRSRWVWIVMLPGACYLATVGLGIRSAVLDDGFDRRFQSIGVLVFILNNIIITSLICFRLLRARRTIARLLPSQHMTVYSRVVVVLVEAAVPLTVFGIGYAVVLLVSAGDAAQLSDFKGKTIAGHFFATFYFLFVALSPLMIIYRVTNGRSWVQPADVSGETGSTSLVDGGMCMEFASSQAGAVAETETVEYGLPEPDEHPAHEYVVQFKLFEEVGVDESVGGGAGVKGASPFPFPTLVSHPYPIMHPATKLVLSVHSGAGQVVTIFGGPWLCVMVVTVGKGPEVFGGHTPSMEVVVQGMQEEPSVHPETMRGMRL</sequence>
<keyword evidence="3" id="KW-1185">Reference proteome</keyword>
<feature type="transmembrane region" description="Helical" evidence="1">
    <location>
        <begin position="58"/>
        <end position="86"/>
    </location>
</feature>
<keyword evidence="1" id="KW-1133">Transmembrane helix</keyword>
<feature type="transmembrane region" description="Helical" evidence="1">
    <location>
        <begin position="110"/>
        <end position="132"/>
    </location>
</feature>
<organism evidence="2 3">
    <name type="scientific">Coprinopsis marcescibilis</name>
    <name type="common">Agaric fungus</name>
    <name type="synonym">Psathyrella marcescibilis</name>
    <dbReference type="NCBI Taxonomy" id="230819"/>
    <lineage>
        <taxon>Eukaryota</taxon>
        <taxon>Fungi</taxon>
        <taxon>Dikarya</taxon>
        <taxon>Basidiomycota</taxon>
        <taxon>Agaricomycotina</taxon>
        <taxon>Agaricomycetes</taxon>
        <taxon>Agaricomycetidae</taxon>
        <taxon>Agaricales</taxon>
        <taxon>Agaricineae</taxon>
        <taxon>Psathyrellaceae</taxon>
        <taxon>Coprinopsis</taxon>
    </lineage>
</organism>
<keyword evidence="1" id="KW-0812">Transmembrane</keyword>
<dbReference type="Proteomes" id="UP000307440">
    <property type="component" value="Unassembled WGS sequence"/>
</dbReference>
<feature type="transmembrane region" description="Helical" evidence="1">
    <location>
        <begin position="20"/>
        <end position="46"/>
    </location>
</feature>
<name>A0A5C3KFH5_COPMA</name>
<accession>A0A5C3KFH5</accession>
<feature type="transmembrane region" description="Helical" evidence="1">
    <location>
        <begin position="144"/>
        <end position="166"/>
    </location>
</feature>
<evidence type="ECO:0000313" key="2">
    <source>
        <dbReference type="EMBL" id="TFK18879.1"/>
    </source>
</evidence>
<dbReference type="AlphaFoldDB" id="A0A5C3KFH5"/>
<dbReference type="EMBL" id="ML210372">
    <property type="protein sequence ID" value="TFK18879.1"/>
    <property type="molecule type" value="Genomic_DNA"/>
</dbReference>
<proteinExistence type="predicted"/>
<feature type="transmembrane region" description="Helical" evidence="1">
    <location>
        <begin position="264"/>
        <end position="282"/>
    </location>
</feature>
<evidence type="ECO:0000256" key="1">
    <source>
        <dbReference type="SAM" id="Phobius"/>
    </source>
</evidence>
<evidence type="ECO:0000313" key="3">
    <source>
        <dbReference type="Proteomes" id="UP000307440"/>
    </source>
</evidence>
<dbReference type="OrthoDB" id="3267806at2759"/>
<feature type="transmembrane region" description="Helical" evidence="1">
    <location>
        <begin position="178"/>
        <end position="199"/>
    </location>
</feature>
<feature type="transmembrane region" description="Helical" evidence="1">
    <location>
        <begin position="220"/>
        <end position="244"/>
    </location>
</feature>
<reference evidence="2 3" key="1">
    <citation type="journal article" date="2019" name="Nat. Ecol. Evol.">
        <title>Megaphylogeny resolves global patterns of mushroom evolution.</title>
        <authorList>
            <person name="Varga T."/>
            <person name="Krizsan K."/>
            <person name="Foldi C."/>
            <person name="Dima B."/>
            <person name="Sanchez-Garcia M."/>
            <person name="Sanchez-Ramirez S."/>
            <person name="Szollosi G.J."/>
            <person name="Szarkandi J.G."/>
            <person name="Papp V."/>
            <person name="Albert L."/>
            <person name="Andreopoulos W."/>
            <person name="Angelini C."/>
            <person name="Antonin V."/>
            <person name="Barry K.W."/>
            <person name="Bougher N.L."/>
            <person name="Buchanan P."/>
            <person name="Buyck B."/>
            <person name="Bense V."/>
            <person name="Catcheside P."/>
            <person name="Chovatia M."/>
            <person name="Cooper J."/>
            <person name="Damon W."/>
            <person name="Desjardin D."/>
            <person name="Finy P."/>
            <person name="Geml J."/>
            <person name="Haridas S."/>
            <person name="Hughes K."/>
            <person name="Justo A."/>
            <person name="Karasinski D."/>
            <person name="Kautmanova I."/>
            <person name="Kiss B."/>
            <person name="Kocsube S."/>
            <person name="Kotiranta H."/>
            <person name="LaButti K.M."/>
            <person name="Lechner B.E."/>
            <person name="Liimatainen K."/>
            <person name="Lipzen A."/>
            <person name="Lukacs Z."/>
            <person name="Mihaltcheva S."/>
            <person name="Morgado L.N."/>
            <person name="Niskanen T."/>
            <person name="Noordeloos M.E."/>
            <person name="Ohm R.A."/>
            <person name="Ortiz-Santana B."/>
            <person name="Ovrebo C."/>
            <person name="Racz N."/>
            <person name="Riley R."/>
            <person name="Savchenko A."/>
            <person name="Shiryaev A."/>
            <person name="Soop K."/>
            <person name="Spirin V."/>
            <person name="Szebenyi C."/>
            <person name="Tomsovsky M."/>
            <person name="Tulloss R.E."/>
            <person name="Uehling J."/>
            <person name="Grigoriev I.V."/>
            <person name="Vagvolgyi C."/>
            <person name="Papp T."/>
            <person name="Martin F.M."/>
            <person name="Miettinen O."/>
            <person name="Hibbett D.S."/>
            <person name="Nagy L.G."/>
        </authorList>
    </citation>
    <scope>NUCLEOTIDE SEQUENCE [LARGE SCALE GENOMIC DNA]</scope>
    <source>
        <strain evidence="2 3">CBS 121175</strain>
    </source>
</reference>
<keyword evidence="1" id="KW-0472">Membrane</keyword>
<protein>
    <submittedName>
        <fullName evidence="2">Uncharacterized protein</fullName>
    </submittedName>
</protein>